<feature type="domain" description="DUF6535" evidence="2">
    <location>
        <begin position="19"/>
        <end position="139"/>
    </location>
</feature>
<keyword evidence="1" id="KW-1133">Transmembrane helix</keyword>
<sequence length="139" mass="15728">MWECGDPYQYPIPEKGDHWENVLEPLMESDKAQCEIWKDEVQNLLIFAGLFSGVLTAFIIQSYQSLQPDPNDIMIALLTRIAISLDNPLNGTSLTPINTVLHQKSPPASSIRINMFWFISLVLSLTTVLIGIVSLQWLR</sequence>
<reference evidence="4" key="1">
    <citation type="journal article" date="2014" name="Proc. Natl. Acad. Sci. U.S.A.">
        <title>Extensive sampling of basidiomycete genomes demonstrates inadequacy of the white-rot/brown-rot paradigm for wood decay fungi.</title>
        <authorList>
            <person name="Riley R."/>
            <person name="Salamov A.A."/>
            <person name="Brown D.W."/>
            <person name="Nagy L.G."/>
            <person name="Floudas D."/>
            <person name="Held B.W."/>
            <person name="Levasseur A."/>
            <person name="Lombard V."/>
            <person name="Morin E."/>
            <person name="Otillar R."/>
            <person name="Lindquist E.A."/>
            <person name="Sun H."/>
            <person name="LaButti K.M."/>
            <person name="Schmutz J."/>
            <person name="Jabbour D."/>
            <person name="Luo H."/>
            <person name="Baker S.E."/>
            <person name="Pisabarro A.G."/>
            <person name="Walton J.D."/>
            <person name="Blanchette R.A."/>
            <person name="Henrissat B."/>
            <person name="Martin F."/>
            <person name="Cullen D."/>
            <person name="Hibbett D.S."/>
            <person name="Grigoriev I.V."/>
        </authorList>
    </citation>
    <scope>NUCLEOTIDE SEQUENCE [LARGE SCALE GENOMIC DNA]</scope>
    <source>
        <strain evidence="4">CBS 339.88</strain>
    </source>
</reference>
<dbReference type="InterPro" id="IPR045338">
    <property type="entry name" value="DUF6535"/>
</dbReference>
<dbReference type="HOGENOM" id="CLU_018688_2_1_1"/>
<evidence type="ECO:0000313" key="3">
    <source>
        <dbReference type="EMBL" id="KDR70460.1"/>
    </source>
</evidence>
<dbReference type="STRING" id="685588.A0A067SHR8"/>
<name>A0A067SHR8_GALM3</name>
<feature type="transmembrane region" description="Helical" evidence="1">
    <location>
        <begin position="115"/>
        <end position="138"/>
    </location>
</feature>
<dbReference type="Proteomes" id="UP000027222">
    <property type="component" value="Unassembled WGS sequence"/>
</dbReference>
<dbReference type="AlphaFoldDB" id="A0A067SHR8"/>
<dbReference type="Pfam" id="PF20153">
    <property type="entry name" value="DUF6535"/>
    <property type="match status" value="1"/>
</dbReference>
<protein>
    <recommendedName>
        <fullName evidence="2">DUF6535 domain-containing protein</fullName>
    </recommendedName>
</protein>
<proteinExistence type="predicted"/>
<keyword evidence="1" id="KW-0812">Transmembrane</keyword>
<dbReference type="OrthoDB" id="2756178at2759"/>
<dbReference type="EMBL" id="KL142397">
    <property type="protein sequence ID" value="KDR70460.1"/>
    <property type="molecule type" value="Genomic_DNA"/>
</dbReference>
<evidence type="ECO:0000259" key="2">
    <source>
        <dbReference type="Pfam" id="PF20153"/>
    </source>
</evidence>
<evidence type="ECO:0000256" key="1">
    <source>
        <dbReference type="SAM" id="Phobius"/>
    </source>
</evidence>
<organism evidence="3 4">
    <name type="scientific">Galerina marginata (strain CBS 339.88)</name>
    <dbReference type="NCBI Taxonomy" id="685588"/>
    <lineage>
        <taxon>Eukaryota</taxon>
        <taxon>Fungi</taxon>
        <taxon>Dikarya</taxon>
        <taxon>Basidiomycota</taxon>
        <taxon>Agaricomycotina</taxon>
        <taxon>Agaricomycetes</taxon>
        <taxon>Agaricomycetidae</taxon>
        <taxon>Agaricales</taxon>
        <taxon>Agaricineae</taxon>
        <taxon>Strophariaceae</taxon>
        <taxon>Galerina</taxon>
    </lineage>
</organism>
<accession>A0A067SHR8</accession>
<keyword evidence="4" id="KW-1185">Reference proteome</keyword>
<feature type="transmembrane region" description="Helical" evidence="1">
    <location>
        <begin position="44"/>
        <end position="63"/>
    </location>
</feature>
<keyword evidence="1" id="KW-0472">Membrane</keyword>
<feature type="non-terminal residue" evidence="3">
    <location>
        <position position="139"/>
    </location>
</feature>
<gene>
    <name evidence="3" type="ORF">GALMADRAFT_76084</name>
</gene>
<evidence type="ECO:0000313" key="4">
    <source>
        <dbReference type="Proteomes" id="UP000027222"/>
    </source>
</evidence>